<organism evidence="1 2">
    <name type="scientific">Linum trigynum</name>
    <dbReference type="NCBI Taxonomy" id="586398"/>
    <lineage>
        <taxon>Eukaryota</taxon>
        <taxon>Viridiplantae</taxon>
        <taxon>Streptophyta</taxon>
        <taxon>Embryophyta</taxon>
        <taxon>Tracheophyta</taxon>
        <taxon>Spermatophyta</taxon>
        <taxon>Magnoliopsida</taxon>
        <taxon>eudicotyledons</taxon>
        <taxon>Gunneridae</taxon>
        <taxon>Pentapetalae</taxon>
        <taxon>rosids</taxon>
        <taxon>fabids</taxon>
        <taxon>Malpighiales</taxon>
        <taxon>Linaceae</taxon>
        <taxon>Linum</taxon>
    </lineage>
</organism>
<keyword evidence="2" id="KW-1185">Reference proteome</keyword>
<evidence type="ECO:0000313" key="1">
    <source>
        <dbReference type="EMBL" id="CAL1359616.1"/>
    </source>
</evidence>
<reference evidence="1 2" key="1">
    <citation type="submission" date="2024-04" db="EMBL/GenBank/DDBJ databases">
        <authorList>
            <person name="Fracassetti M."/>
        </authorList>
    </citation>
    <scope>NUCLEOTIDE SEQUENCE [LARGE SCALE GENOMIC DNA]</scope>
</reference>
<protein>
    <submittedName>
        <fullName evidence="1">Uncharacterized protein</fullName>
    </submittedName>
</protein>
<dbReference type="EMBL" id="OZ034814">
    <property type="protein sequence ID" value="CAL1359616.1"/>
    <property type="molecule type" value="Genomic_DNA"/>
</dbReference>
<dbReference type="AlphaFoldDB" id="A0AAV2CUA1"/>
<sequence length="74" mass="8154">MTRMRCEAGGIEQSHDGTDGTLLLNSSCAGRSVHLGLRVIQFHCAEAVLRLRPGLFRRVRGNGLNLKSYTQKIS</sequence>
<name>A0AAV2CUA1_9ROSI</name>
<evidence type="ECO:0000313" key="2">
    <source>
        <dbReference type="Proteomes" id="UP001497516"/>
    </source>
</evidence>
<dbReference type="Proteomes" id="UP001497516">
    <property type="component" value="Chromosome 10"/>
</dbReference>
<proteinExistence type="predicted"/>
<gene>
    <name evidence="1" type="ORF">LTRI10_LOCUS7089</name>
</gene>
<accession>A0AAV2CUA1</accession>